<gene>
    <name evidence="1" type="ORF">DCS45_14790</name>
</gene>
<dbReference type="Proteomes" id="UP000264719">
    <property type="component" value="Unassembled WGS sequence"/>
</dbReference>
<name>A0A348WF13_9RHOB</name>
<dbReference type="Gene3D" id="3.30.70.1060">
    <property type="entry name" value="Dimeric alpha+beta barrel"/>
    <property type="match status" value="1"/>
</dbReference>
<sequence>MPKFIFAYHGGSAPNPDDDAEIARIMGAWQGWLEGMGAACLDMGNPVGMSKTVTADGLRDDGGANPLSGYTIVEAADMAAACDLAQGCPILEGGAGSVEVAPIMEM</sequence>
<dbReference type="RefSeq" id="WP_339853729.1">
    <property type="nucleotide sequence ID" value="NZ_CAXAXR010000006.1"/>
</dbReference>
<dbReference type="AlphaFoldDB" id="A0A348WF13"/>
<proteinExistence type="predicted"/>
<dbReference type="InterPro" id="IPR011008">
    <property type="entry name" value="Dimeric_a/b-barrel"/>
</dbReference>
<evidence type="ECO:0000313" key="1">
    <source>
        <dbReference type="EMBL" id="HAR53125.1"/>
    </source>
</evidence>
<accession>A0A348WF13</accession>
<organism evidence="1 2">
    <name type="scientific">Roseovarius nubinhibens</name>
    <dbReference type="NCBI Taxonomy" id="314263"/>
    <lineage>
        <taxon>Bacteria</taxon>
        <taxon>Pseudomonadati</taxon>
        <taxon>Pseudomonadota</taxon>
        <taxon>Alphaproteobacteria</taxon>
        <taxon>Rhodobacterales</taxon>
        <taxon>Roseobacteraceae</taxon>
        <taxon>Roseovarius</taxon>
    </lineage>
</organism>
<reference evidence="1 2" key="1">
    <citation type="journal article" date="2018" name="Nat. Biotechnol.">
        <title>A standardized bacterial taxonomy based on genome phylogeny substantially revises the tree of life.</title>
        <authorList>
            <person name="Parks D.H."/>
            <person name="Chuvochina M."/>
            <person name="Waite D.W."/>
            <person name="Rinke C."/>
            <person name="Skarshewski A."/>
            <person name="Chaumeil P.A."/>
            <person name="Hugenholtz P."/>
        </authorList>
    </citation>
    <scope>NUCLEOTIDE SEQUENCE [LARGE SCALE GENOMIC DNA]</scope>
    <source>
        <strain evidence="1">UBA9169</strain>
    </source>
</reference>
<comment type="caution">
    <text evidence="1">The sequence shown here is derived from an EMBL/GenBank/DDBJ whole genome shotgun (WGS) entry which is preliminary data.</text>
</comment>
<dbReference type="SUPFAM" id="SSF54909">
    <property type="entry name" value="Dimeric alpha+beta barrel"/>
    <property type="match status" value="1"/>
</dbReference>
<dbReference type="EMBL" id="DMVW01000137">
    <property type="protein sequence ID" value="HAR53125.1"/>
    <property type="molecule type" value="Genomic_DNA"/>
</dbReference>
<evidence type="ECO:0000313" key="2">
    <source>
        <dbReference type="Proteomes" id="UP000264719"/>
    </source>
</evidence>
<protein>
    <recommendedName>
        <fullName evidence="3">YCII-related domain-containing protein</fullName>
    </recommendedName>
</protein>
<evidence type="ECO:0008006" key="3">
    <source>
        <dbReference type="Google" id="ProtNLM"/>
    </source>
</evidence>